<protein>
    <recommendedName>
        <fullName evidence="1">gamma-glutamylcyclotransferase</fullName>
        <ecNumber evidence="1">4.3.2.9</ecNumber>
    </recommendedName>
</protein>
<dbReference type="FunCoup" id="A0A7E5WEU5">
    <property type="interactions" value="43"/>
</dbReference>
<feature type="active site" description="Proton acceptor" evidence="3">
    <location>
        <position position="102"/>
    </location>
</feature>
<dbReference type="InParanoid" id="A0A7E5WEU5"/>
<keyword evidence="2" id="KW-0456">Lyase</keyword>
<dbReference type="CDD" id="cd06661">
    <property type="entry name" value="GGCT_like"/>
    <property type="match status" value="1"/>
</dbReference>
<dbReference type="Pfam" id="PF13772">
    <property type="entry name" value="AIG2_2"/>
    <property type="match status" value="1"/>
</dbReference>
<reference evidence="7" key="1">
    <citation type="submission" date="2025-08" db="UniProtKB">
        <authorList>
            <consortium name="RefSeq"/>
        </authorList>
    </citation>
    <scope>IDENTIFICATION</scope>
</reference>
<dbReference type="SUPFAM" id="SSF110857">
    <property type="entry name" value="Gamma-glutamyl cyclotransferase-like"/>
    <property type="match status" value="1"/>
</dbReference>
<dbReference type="OrthoDB" id="2924818at2759"/>
<evidence type="ECO:0000313" key="7">
    <source>
        <dbReference type="RefSeq" id="XP_026738932.1"/>
    </source>
</evidence>
<dbReference type="PANTHER" id="PTHR12935:SF0">
    <property type="entry name" value="GAMMA-GLUTAMYLCYCLOTRANSFERASE"/>
    <property type="match status" value="1"/>
</dbReference>
<name>A0A7E5WEU5_TRINI</name>
<dbReference type="InterPro" id="IPR017939">
    <property type="entry name" value="G-Glutamylcylcotransferase"/>
</dbReference>
<dbReference type="RefSeq" id="XP_026738932.1">
    <property type="nucleotide sequence ID" value="XM_026883131.1"/>
</dbReference>
<feature type="binding site" evidence="4">
    <location>
        <begin position="27"/>
        <end position="32"/>
    </location>
    <ligand>
        <name>substrate</name>
    </ligand>
</feature>
<dbReference type="EC" id="4.3.2.9" evidence="1"/>
<evidence type="ECO:0000256" key="1">
    <source>
        <dbReference type="ARBA" id="ARBA00012346"/>
    </source>
</evidence>
<dbReference type="GeneID" id="113501843"/>
<sequence length="197" mass="22670">MIISFLILFNFFVTVKMFEVIPDTFLYYAYGSNLLKKRIHINNPSAKFLGVGRLDDHQLNFIKYSDNWRGSSATIVPTEGSHIWGAIWRLHNDDMPALDRQEGVDTNWYFPKTVTVVLPNGSKVECRTYQQTINPPVRKNGEELPEERRPCITYMECIINGAIECGIPKYYIDELKTIPNNGKEASPKMIEQLNSSF</sequence>
<feature type="signal peptide" evidence="5">
    <location>
        <begin position="1"/>
        <end position="17"/>
    </location>
</feature>
<feature type="binding site" evidence="4">
    <location>
        <position position="154"/>
    </location>
    <ligand>
        <name>substrate</name>
    </ligand>
</feature>
<evidence type="ECO:0000256" key="3">
    <source>
        <dbReference type="PIRSR" id="PIRSR617939-1"/>
    </source>
</evidence>
<dbReference type="Proteomes" id="UP000322000">
    <property type="component" value="Chromosome 16"/>
</dbReference>
<dbReference type="Gene3D" id="3.10.490.10">
    <property type="entry name" value="Gamma-glutamyl cyclotransferase-like"/>
    <property type="match status" value="1"/>
</dbReference>
<dbReference type="GO" id="GO:0003839">
    <property type="term" value="F:gamma-glutamylcyclotransferase activity"/>
    <property type="evidence" value="ECO:0007669"/>
    <property type="project" value="UniProtKB-EC"/>
</dbReference>
<dbReference type="AlphaFoldDB" id="A0A7E5WEU5"/>
<keyword evidence="6" id="KW-1185">Reference proteome</keyword>
<accession>A0A7E5WEU5</accession>
<evidence type="ECO:0000256" key="4">
    <source>
        <dbReference type="PIRSR" id="PIRSR617939-2"/>
    </source>
</evidence>
<evidence type="ECO:0000313" key="6">
    <source>
        <dbReference type="Proteomes" id="UP000322000"/>
    </source>
</evidence>
<organism evidence="6 7">
    <name type="scientific">Trichoplusia ni</name>
    <name type="common">Cabbage looper</name>
    <dbReference type="NCBI Taxonomy" id="7111"/>
    <lineage>
        <taxon>Eukaryota</taxon>
        <taxon>Metazoa</taxon>
        <taxon>Ecdysozoa</taxon>
        <taxon>Arthropoda</taxon>
        <taxon>Hexapoda</taxon>
        <taxon>Insecta</taxon>
        <taxon>Pterygota</taxon>
        <taxon>Neoptera</taxon>
        <taxon>Endopterygota</taxon>
        <taxon>Lepidoptera</taxon>
        <taxon>Glossata</taxon>
        <taxon>Ditrysia</taxon>
        <taxon>Noctuoidea</taxon>
        <taxon>Noctuidae</taxon>
        <taxon>Plusiinae</taxon>
        <taxon>Trichoplusia</taxon>
    </lineage>
</organism>
<proteinExistence type="predicted"/>
<gene>
    <name evidence="7" type="primary">LOC113501843</name>
</gene>
<dbReference type="InterPro" id="IPR036568">
    <property type="entry name" value="GGCT-like_sf"/>
</dbReference>
<feature type="chain" id="PRO_5028833056" description="gamma-glutamylcyclotransferase" evidence="5">
    <location>
        <begin position="18"/>
        <end position="197"/>
    </location>
</feature>
<dbReference type="PANTHER" id="PTHR12935">
    <property type="entry name" value="GAMMA-GLUTAMYLCYCLOTRANSFERASE"/>
    <property type="match status" value="1"/>
</dbReference>
<evidence type="ECO:0000256" key="5">
    <source>
        <dbReference type="SAM" id="SignalP"/>
    </source>
</evidence>
<evidence type="ECO:0000256" key="2">
    <source>
        <dbReference type="ARBA" id="ARBA00023239"/>
    </source>
</evidence>
<dbReference type="InterPro" id="IPR013024">
    <property type="entry name" value="GGCT-like"/>
</dbReference>
<keyword evidence="5" id="KW-0732">Signal</keyword>